<sequence length="111" mass="12319">MPSTRSPYDRCAVFKSPKFFRINCVLSLLSKSSGPVGRLLSICTERWSSDILMKIILSGLNGDNVQEQQHLKHVPSSTPPTMGEHLEPNSQMELVGHLDCVDIISISRPTL</sequence>
<dbReference type="EMBL" id="CM045760">
    <property type="protein sequence ID" value="KAI8027323.1"/>
    <property type="molecule type" value="Genomic_DNA"/>
</dbReference>
<keyword evidence="2" id="KW-1185">Reference proteome</keyword>
<dbReference type="Proteomes" id="UP001060215">
    <property type="component" value="Chromosome 3"/>
</dbReference>
<proteinExistence type="predicted"/>
<evidence type="ECO:0000313" key="2">
    <source>
        <dbReference type="Proteomes" id="UP001060215"/>
    </source>
</evidence>
<comment type="caution">
    <text evidence="1">The sequence shown here is derived from an EMBL/GenBank/DDBJ whole genome shotgun (WGS) entry which is preliminary data.</text>
</comment>
<reference evidence="1 2" key="1">
    <citation type="journal article" date="2022" name="Plant J.">
        <title>Chromosome-level genome of Camellia lanceoleosa provides a valuable resource for understanding genome evolution and self-incompatibility.</title>
        <authorList>
            <person name="Gong W."/>
            <person name="Xiao S."/>
            <person name="Wang L."/>
            <person name="Liao Z."/>
            <person name="Chang Y."/>
            <person name="Mo W."/>
            <person name="Hu G."/>
            <person name="Li W."/>
            <person name="Zhao G."/>
            <person name="Zhu H."/>
            <person name="Hu X."/>
            <person name="Ji K."/>
            <person name="Xiang X."/>
            <person name="Song Q."/>
            <person name="Yuan D."/>
            <person name="Jin S."/>
            <person name="Zhang L."/>
        </authorList>
    </citation>
    <scope>NUCLEOTIDE SEQUENCE [LARGE SCALE GENOMIC DNA]</scope>
    <source>
        <strain evidence="1">SQ_2022a</strain>
    </source>
</reference>
<organism evidence="1 2">
    <name type="scientific">Camellia lanceoleosa</name>
    <dbReference type="NCBI Taxonomy" id="1840588"/>
    <lineage>
        <taxon>Eukaryota</taxon>
        <taxon>Viridiplantae</taxon>
        <taxon>Streptophyta</taxon>
        <taxon>Embryophyta</taxon>
        <taxon>Tracheophyta</taxon>
        <taxon>Spermatophyta</taxon>
        <taxon>Magnoliopsida</taxon>
        <taxon>eudicotyledons</taxon>
        <taxon>Gunneridae</taxon>
        <taxon>Pentapetalae</taxon>
        <taxon>asterids</taxon>
        <taxon>Ericales</taxon>
        <taxon>Theaceae</taxon>
        <taxon>Camellia</taxon>
    </lineage>
</organism>
<accession>A0ACC0IQE6</accession>
<protein>
    <submittedName>
        <fullName evidence="1">Uncharacterized protein</fullName>
    </submittedName>
</protein>
<evidence type="ECO:0000313" key="1">
    <source>
        <dbReference type="EMBL" id="KAI8027323.1"/>
    </source>
</evidence>
<name>A0ACC0IQE6_9ERIC</name>
<gene>
    <name evidence="1" type="ORF">LOK49_LG02G01415</name>
</gene>